<dbReference type="InterPro" id="IPR001478">
    <property type="entry name" value="PDZ"/>
</dbReference>
<evidence type="ECO:0000259" key="1">
    <source>
        <dbReference type="PROSITE" id="PS50106"/>
    </source>
</evidence>
<dbReference type="WBParaSite" id="SSLN_0001580401-mRNA-1">
    <property type="protein sequence ID" value="SSLN_0001580401-mRNA-1"/>
    <property type="gene ID" value="SSLN_0001580401"/>
</dbReference>
<sequence length="133" mass="14286">MAVRTFNHTVGSWMLGRHPNAIAAVKVEQGLEENRFDLGTSITGKTRPGIEVKDGIISHVTAGSPAATAGVLLGQKIIKINDTNVTQLSDTDLVAKLNEADSKKCLVLAPHFLFEEEKKSDTNAAAPRKCLHV</sequence>
<keyword evidence="3" id="KW-1185">Reference proteome</keyword>
<name>A0A183TFI5_SCHSO</name>
<dbReference type="Gene3D" id="2.30.42.10">
    <property type="match status" value="1"/>
</dbReference>
<accession>A0A183TFI5</accession>
<dbReference type="OrthoDB" id="10007415at2759"/>
<dbReference type="Pfam" id="PF00595">
    <property type="entry name" value="PDZ"/>
    <property type="match status" value="1"/>
</dbReference>
<feature type="domain" description="PDZ" evidence="1">
    <location>
        <begin position="24"/>
        <end position="112"/>
    </location>
</feature>
<evidence type="ECO:0000313" key="4">
    <source>
        <dbReference type="WBParaSite" id="SSLN_0001580401-mRNA-1"/>
    </source>
</evidence>
<reference evidence="4" key="1">
    <citation type="submission" date="2016-06" db="UniProtKB">
        <authorList>
            <consortium name="WormBaseParasite"/>
        </authorList>
    </citation>
    <scope>IDENTIFICATION</scope>
</reference>
<dbReference type="SMART" id="SM00228">
    <property type="entry name" value="PDZ"/>
    <property type="match status" value="1"/>
</dbReference>
<evidence type="ECO:0000313" key="2">
    <source>
        <dbReference type="EMBL" id="VDM01620.1"/>
    </source>
</evidence>
<dbReference type="EMBL" id="UYSU01039722">
    <property type="protein sequence ID" value="VDM01620.1"/>
    <property type="molecule type" value="Genomic_DNA"/>
</dbReference>
<dbReference type="InterPro" id="IPR036034">
    <property type="entry name" value="PDZ_sf"/>
</dbReference>
<reference evidence="2 3" key="2">
    <citation type="submission" date="2018-11" db="EMBL/GenBank/DDBJ databases">
        <authorList>
            <consortium name="Pathogen Informatics"/>
        </authorList>
    </citation>
    <scope>NUCLEOTIDE SEQUENCE [LARGE SCALE GENOMIC DNA]</scope>
    <source>
        <strain evidence="2 3">NST_G2</strain>
    </source>
</reference>
<protein>
    <submittedName>
        <fullName evidence="4">PDZ domain-containing protein</fullName>
    </submittedName>
</protein>
<dbReference type="AlphaFoldDB" id="A0A183TFI5"/>
<dbReference type="SUPFAM" id="SSF50156">
    <property type="entry name" value="PDZ domain-like"/>
    <property type="match status" value="1"/>
</dbReference>
<dbReference type="PROSITE" id="PS50106">
    <property type="entry name" value="PDZ"/>
    <property type="match status" value="1"/>
</dbReference>
<organism evidence="4">
    <name type="scientific">Schistocephalus solidus</name>
    <name type="common">Tapeworm</name>
    <dbReference type="NCBI Taxonomy" id="70667"/>
    <lineage>
        <taxon>Eukaryota</taxon>
        <taxon>Metazoa</taxon>
        <taxon>Spiralia</taxon>
        <taxon>Lophotrochozoa</taxon>
        <taxon>Platyhelminthes</taxon>
        <taxon>Cestoda</taxon>
        <taxon>Eucestoda</taxon>
        <taxon>Diphyllobothriidea</taxon>
        <taxon>Diphyllobothriidae</taxon>
        <taxon>Schistocephalus</taxon>
    </lineage>
</organism>
<proteinExistence type="predicted"/>
<dbReference type="Proteomes" id="UP000275846">
    <property type="component" value="Unassembled WGS sequence"/>
</dbReference>
<evidence type="ECO:0000313" key="3">
    <source>
        <dbReference type="Proteomes" id="UP000275846"/>
    </source>
</evidence>
<gene>
    <name evidence="2" type="ORF">SSLN_LOCUS15234</name>
</gene>